<evidence type="ECO:0000313" key="20">
    <source>
        <dbReference type="EMBL" id="AWL08756.1"/>
    </source>
</evidence>
<evidence type="ECO:0000256" key="6">
    <source>
        <dbReference type="ARBA" id="ARBA00015188"/>
    </source>
</evidence>
<keyword evidence="21" id="KW-1185">Reference proteome</keyword>
<dbReference type="InterPro" id="IPR003170">
    <property type="entry name" value="MurB"/>
</dbReference>
<evidence type="ECO:0000256" key="15">
    <source>
        <dbReference type="ARBA" id="ARBA00023306"/>
    </source>
</evidence>
<sequence>MPSSIALPRVLENYSIQSLNTFGIDVKARYFVEIRSIEQYHLILNSGTYSHVPHIFLGGGSNVLLTQDLNALVVKVAIDGIEVIKEDDQHVWVRAGAGVVWHDFVQYTVSHQWAGIENLSLIPGTVGAAPMQNIGAYGVEIKDTFDHLQAFNLSNYTLETFDTTACQFGYRESYFKHEGKGKYLIAYVCFKLNKVAEAQTSYGAIQEVLHAKSITHPSIQDVSNAVIEIRQSKLPDPKEIGNSGSFFKNPTLKVAQATELMEKYPNIPHYPVTGSSDIKFPAGWLIEQAGWKGFREGDAGVHAKQALVLVNYGQATGKQILALSEQIKQSILSKFGVALETEVNIL</sequence>
<evidence type="ECO:0000256" key="11">
    <source>
        <dbReference type="ARBA" id="ARBA00022857"/>
    </source>
</evidence>
<dbReference type="Proteomes" id="UP000245468">
    <property type="component" value="Chromosome"/>
</dbReference>
<dbReference type="InterPro" id="IPR016166">
    <property type="entry name" value="FAD-bd_PCMH"/>
</dbReference>
<keyword evidence="10 19" id="KW-0274">FAD</keyword>
<keyword evidence="8 19" id="KW-0132">Cell division</keyword>
<evidence type="ECO:0000256" key="5">
    <source>
        <dbReference type="ARBA" id="ARBA00012518"/>
    </source>
</evidence>
<dbReference type="InterPro" id="IPR011601">
    <property type="entry name" value="MurB_C"/>
</dbReference>
<protein>
    <recommendedName>
        <fullName evidence="6 19">UDP-N-acetylenolpyruvoylglucosamine reductase</fullName>
        <ecNumber evidence="5 19">1.3.1.98</ecNumber>
    </recommendedName>
    <alternativeName>
        <fullName evidence="17 19">UDP-N-acetylmuramate dehydrogenase</fullName>
    </alternativeName>
</protein>
<keyword evidence="9 19" id="KW-0285">Flavoprotein</keyword>
<proteinExistence type="inferred from homology"/>
<dbReference type="GO" id="GO:0071949">
    <property type="term" value="F:FAD binding"/>
    <property type="evidence" value="ECO:0007669"/>
    <property type="project" value="InterPro"/>
</dbReference>
<evidence type="ECO:0000256" key="12">
    <source>
        <dbReference type="ARBA" id="ARBA00022960"/>
    </source>
</evidence>
<keyword evidence="11 19" id="KW-0521">NADP</keyword>
<feature type="active site" description="Proton donor" evidence="19">
    <location>
        <position position="245"/>
    </location>
</feature>
<evidence type="ECO:0000256" key="17">
    <source>
        <dbReference type="ARBA" id="ARBA00031026"/>
    </source>
</evidence>
<dbReference type="Gene3D" id="3.30.465.10">
    <property type="match status" value="1"/>
</dbReference>
<dbReference type="InterPro" id="IPR036635">
    <property type="entry name" value="MurB_C_sf"/>
</dbReference>
<dbReference type="GO" id="GO:0008360">
    <property type="term" value="P:regulation of cell shape"/>
    <property type="evidence" value="ECO:0007669"/>
    <property type="project" value="UniProtKB-KW"/>
</dbReference>
<keyword evidence="7 19" id="KW-0963">Cytoplasm</keyword>
<evidence type="ECO:0000256" key="10">
    <source>
        <dbReference type="ARBA" id="ARBA00022827"/>
    </source>
</evidence>
<dbReference type="SUPFAM" id="SSF56194">
    <property type="entry name" value="Uridine diphospho-N-Acetylenolpyruvylglucosamine reductase, MurB, C-terminal domain"/>
    <property type="match status" value="1"/>
</dbReference>
<dbReference type="Pfam" id="PF01565">
    <property type="entry name" value="FAD_binding_4"/>
    <property type="match status" value="1"/>
</dbReference>
<comment type="pathway">
    <text evidence="4 19">Cell wall biogenesis; peptidoglycan biosynthesis.</text>
</comment>
<dbReference type="PANTHER" id="PTHR21071">
    <property type="entry name" value="UDP-N-ACETYLENOLPYRUVOYLGLUCOSAMINE REDUCTASE"/>
    <property type="match status" value="1"/>
</dbReference>
<evidence type="ECO:0000256" key="1">
    <source>
        <dbReference type="ARBA" id="ARBA00001974"/>
    </source>
</evidence>
<dbReference type="NCBIfam" id="TIGR00179">
    <property type="entry name" value="murB"/>
    <property type="match status" value="1"/>
</dbReference>
<evidence type="ECO:0000313" key="21">
    <source>
        <dbReference type="Proteomes" id="UP000245468"/>
    </source>
</evidence>
<accession>A0A2S2DTQ0</accession>
<dbReference type="PANTHER" id="PTHR21071:SF4">
    <property type="entry name" value="UDP-N-ACETYLENOLPYRUVOYLGLUCOSAMINE REDUCTASE"/>
    <property type="match status" value="1"/>
</dbReference>
<evidence type="ECO:0000256" key="13">
    <source>
        <dbReference type="ARBA" id="ARBA00022984"/>
    </source>
</evidence>
<dbReference type="UniPathway" id="UPA00219"/>
<dbReference type="GO" id="GO:0051301">
    <property type="term" value="P:cell division"/>
    <property type="evidence" value="ECO:0007669"/>
    <property type="project" value="UniProtKB-KW"/>
</dbReference>
<dbReference type="OrthoDB" id="9804753at2"/>
<evidence type="ECO:0000256" key="4">
    <source>
        <dbReference type="ARBA" id="ARBA00004752"/>
    </source>
</evidence>
<keyword evidence="12 19" id="KW-0133">Cell shape</keyword>
<reference evidence="21" key="1">
    <citation type="submission" date="2018-05" db="EMBL/GenBank/DDBJ databases">
        <title>Pseudarcicella sp. HME7025 Genome sequencing and assembly.</title>
        <authorList>
            <person name="Kim H."/>
            <person name="Kang H."/>
            <person name="Joh K."/>
        </authorList>
    </citation>
    <scope>NUCLEOTIDE SEQUENCE [LARGE SCALE GENOMIC DNA]</scope>
    <source>
        <strain evidence="21">HME7025</strain>
    </source>
</reference>
<dbReference type="RefSeq" id="WP_109322484.1">
    <property type="nucleotide sequence ID" value="NZ_CP029346.1"/>
</dbReference>
<keyword evidence="13 19" id="KW-0573">Peptidoglycan synthesis</keyword>
<dbReference type="GO" id="GO:0005829">
    <property type="term" value="C:cytosol"/>
    <property type="evidence" value="ECO:0007669"/>
    <property type="project" value="TreeGrafter"/>
</dbReference>
<dbReference type="EMBL" id="CP029346">
    <property type="protein sequence ID" value="AWL08756.1"/>
    <property type="molecule type" value="Genomic_DNA"/>
</dbReference>
<evidence type="ECO:0000256" key="14">
    <source>
        <dbReference type="ARBA" id="ARBA00023002"/>
    </source>
</evidence>
<dbReference type="InterPro" id="IPR016167">
    <property type="entry name" value="FAD-bd_PCMH_sub1"/>
</dbReference>
<evidence type="ECO:0000256" key="2">
    <source>
        <dbReference type="ARBA" id="ARBA00003921"/>
    </source>
</evidence>
<comment type="subcellular location">
    <subcellularLocation>
        <location evidence="3 19">Cytoplasm</location>
    </subcellularLocation>
</comment>
<keyword evidence="15 19" id="KW-0131">Cell cycle</keyword>
<dbReference type="Gene3D" id="3.30.43.10">
    <property type="entry name" value="Uridine Diphospho-n-acetylenolpyruvylglucosamine Reductase, domain 2"/>
    <property type="match status" value="1"/>
</dbReference>
<dbReference type="PROSITE" id="PS51387">
    <property type="entry name" value="FAD_PCMH"/>
    <property type="match status" value="1"/>
</dbReference>
<gene>
    <name evidence="19 20" type="primary">murB</name>
    <name evidence="20" type="ORF">HME7025_00886</name>
</gene>
<evidence type="ECO:0000256" key="7">
    <source>
        <dbReference type="ARBA" id="ARBA00022490"/>
    </source>
</evidence>
<dbReference type="InterPro" id="IPR016169">
    <property type="entry name" value="FAD-bd_PCMH_sub2"/>
</dbReference>
<dbReference type="InterPro" id="IPR036318">
    <property type="entry name" value="FAD-bd_PCMH-like_sf"/>
</dbReference>
<comment type="similarity">
    <text evidence="19">Belongs to the MurB family.</text>
</comment>
<organism evidence="20 21">
    <name type="scientific">Aquirufa nivalisilvae</name>
    <dbReference type="NCBI Taxonomy" id="2516557"/>
    <lineage>
        <taxon>Bacteria</taxon>
        <taxon>Pseudomonadati</taxon>
        <taxon>Bacteroidota</taxon>
        <taxon>Cytophagia</taxon>
        <taxon>Cytophagales</taxon>
        <taxon>Flectobacillaceae</taxon>
        <taxon>Aquirufa</taxon>
    </lineage>
</organism>
<dbReference type="HAMAP" id="MF_00037">
    <property type="entry name" value="MurB"/>
    <property type="match status" value="1"/>
</dbReference>
<dbReference type="AlphaFoldDB" id="A0A2S2DTQ0"/>
<dbReference type="NCBIfam" id="NF000755">
    <property type="entry name" value="PRK00046.1"/>
    <property type="match status" value="1"/>
</dbReference>
<dbReference type="Gene3D" id="3.90.78.10">
    <property type="entry name" value="UDP-N-acetylenolpyruvoylglucosamine reductase, C-terminal domain"/>
    <property type="match status" value="1"/>
</dbReference>
<comment type="catalytic activity">
    <reaction evidence="18 19">
        <text>UDP-N-acetyl-alpha-D-muramate + NADP(+) = UDP-N-acetyl-3-O-(1-carboxyvinyl)-alpha-D-glucosamine + NADPH + H(+)</text>
        <dbReference type="Rhea" id="RHEA:12248"/>
        <dbReference type="ChEBI" id="CHEBI:15378"/>
        <dbReference type="ChEBI" id="CHEBI:57783"/>
        <dbReference type="ChEBI" id="CHEBI:58349"/>
        <dbReference type="ChEBI" id="CHEBI:68483"/>
        <dbReference type="ChEBI" id="CHEBI:70757"/>
        <dbReference type="EC" id="1.3.1.98"/>
    </reaction>
</comment>
<comment type="function">
    <text evidence="2 19">Cell wall formation.</text>
</comment>
<dbReference type="GO" id="GO:0071555">
    <property type="term" value="P:cell wall organization"/>
    <property type="evidence" value="ECO:0007669"/>
    <property type="project" value="UniProtKB-KW"/>
</dbReference>
<dbReference type="InterPro" id="IPR006094">
    <property type="entry name" value="Oxid_FAD_bind_N"/>
</dbReference>
<feature type="active site" evidence="19">
    <location>
        <position position="342"/>
    </location>
</feature>
<feature type="active site" evidence="19">
    <location>
        <position position="171"/>
    </location>
</feature>
<dbReference type="SUPFAM" id="SSF56176">
    <property type="entry name" value="FAD-binding/transporter-associated domain-like"/>
    <property type="match status" value="1"/>
</dbReference>
<keyword evidence="16 19" id="KW-0961">Cell wall biogenesis/degradation</keyword>
<evidence type="ECO:0000256" key="18">
    <source>
        <dbReference type="ARBA" id="ARBA00048914"/>
    </source>
</evidence>
<dbReference type="GO" id="GO:0008762">
    <property type="term" value="F:UDP-N-acetylmuramate dehydrogenase activity"/>
    <property type="evidence" value="ECO:0007669"/>
    <property type="project" value="UniProtKB-UniRule"/>
</dbReference>
<evidence type="ECO:0000256" key="9">
    <source>
        <dbReference type="ARBA" id="ARBA00022630"/>
    </source>
</evidence>
<keyword evidence="14 19" id="KW-0560">Oxidoreductase</keyword>
<dbReference type="GO" id="GO:0009252">
    <property type="term" value="P:peptidoglycan biosynthetic process"/>
    <property type="evidence" value="ECO:0007669"/>
    <property type="project" value="UniProtKB-UniRule"/>
</dbReference>
<name>A0A2S2DTQ0_9BACT</name>
<dbReference type="EC" id="1.3.1.98" evidence="5 19"/>
<evidence type="ECO:0000256" key="19">
    <source>
        <dbReference type="HAMAP-Rule" id="MF_00037"/>
    </source>
</evidence>
<evidence type="ECO:0000256" key="8">
    <source>
        <dbReference type="ARBA" id="ARBA00022618"/>
    </source>
</evidence>
<evidence type="ECO:0000256" key="3">
    <source>
        <dbReference type="ARBA" id="ARBA00004496"/>
    </source>
</evidence>
<evidence type="ECO:0000256" key="16">
    <source>
        <dbReference type="ARBA" id="ARBA00023316"/>
    </source>
</evidence>
<dbReference type="KEGG" id="psez:HME7025_00886"/>
<comment type="cofactor">
    <cofactor evidence="1 19">
        <name>FAD</name>
        <dbReference type="ChEBI" id="CHEBI:57692"/>
    </cofactor>
</comment>
<dbReference type="Pfam" id="PF02873">
    <property type="entry name" value="MurB_C"/>
    <property type="match status" value="1"/>
</dbReference>